<accession>A0AAJ8KU67</accession>
<evidence type="ECO:0000256" key="1">
    <source>
        <dbReference type="SAM" id="SignalP"/>
    </source>
</evidence>
<evidence type="ECO:0000313" key="3">
    <source>
        <dbReference type="Proteomes" id="UP000078595"/>
    </source>
</evidence>
<keyword evidence="1" id="KW-0732">Signal</keyword>
<sequence length="120" mass="13195">MQLSVKSLLVLILVSLSISVSAYQLTIVDNVNEISTDDMATKQVIVQFKKSSSADERQRIIGELKGKGATIVNEDNINSKILPFITVSLPESDFSALQTDFSGDHDVVENIEADQEVRIQ</sequence>
<name>A0AAJ8KU67_9TREE</name>
<dbReference type="GeneID" id="28970587"/>
<protein>
    <recommendedName>
        <fullName evidence="4">Inhibitor I9 domain-containing protein</fullName>
    </recommendedName>
</protein>
<feature type="signal peptide" evidence="1">
    <location>
        <begin position="1"/>
        <end position="22"/>
    </location>
</feature>
<feature type="chain" id="PRO_5042483448" description="Inhibitor I9 domain-containing protein" evidence="1">
    <location>
        <begin position="23"/>
        <end position="120"/>
    </location>
</feature>
<dbReference type="Proteomes" id="UP000078595">
    <property type="component" value="Chromosome 9"/>
</dbReference>
<dbReference type="Gene3D" id="3.30.70.80">
    <property type="entry name" value="Peptidase S8 propeptide/proteinase inhibitor I9"/>
    <property type="match status" value="1"/>
</dbReference>
<proteinExistence type="predicted"/>
<reference evidence="2" key="1">
    <citation type="submission" date="2013-07" db="EMBL/GenBank/DDBJ databases">
        <authorList>
            <consortium name="The Broad Institute Genome Sequencing Platform"/>
            <person name="Cuomo C."/>
            <person name="Litvintseva A."/>
            <person name="Chen Y."/>
            <person name="Heitman J."/>
            <person name="Sun S."/>
            <person name="Springer D."/>
            <person name="Dromer F."/>
            <person name="Young S.K."/>
            <person name="Zeng Q."/>
            <person name="Gargeya S."/>
            <person name="Fitzgerald M."/>
            <person name="Abouelleil A."/>
            <person name="Alvarado L."/>
            <person name="Berlin A.M."/>
            <person name="Chapman S.B."/>
            <person name="Dewar J."/>
            <person name="Goldberg J."/>
            <person name="Griggs A."/>
            <person name="Gujja S."/>
            <person name="Hansen M."/>
            <person name="Howarth C."/>
            <person name="Imamovic A."/>
            <person name="Larimer J."/>
            <person name="McCowan C."/>
            <person name="Murphy C."/>
            <person name="Pearson M."/>
            <person name="Priest M."/>
            <person name="Roberts A."/>
            <person name="Saif S."/>
            <person name="Shea T."/>
            <person name="Sykes S."/>
            <person name="Wortman J."/>
            <person name="Nusbaum C."/>
            <person name="Birren B."/>
        </authorList>
    </citation>
    <scope>NUCLEOTIDE SEQUENCE</scope>
    <source>
        <strain evidence="2">CBS 10117</strain>
    </source>
</reference>
<dbReference type="EMBL" id="CP144538">
    <property type="protein sequence ID" value="WWC64869.1"/>
    <property type="molecule type" value="Genomic_DNA"/>
</dbReference>
<evidence type="ECO:0008006" key="4">
    <source>
        <dbReference type="Google" id="ProtNLM"/>
    </source>
</evidence>
<dbReference type="KEGG" id="kdj:28970587"/>
<dbReference type="RefSeq" id="XP_018261165.2">
    <property type="nucleotide sequence ID" value="XM_018410162.2"/>
</dbReference>
<reference evidence="2" key="2">
    <citation type="submission" date="2024-02" db="EMBL/GenBank/DDBJ databases">
        <title>Comparative genomics of Cryptococcus and Kwoniella reveals pathogenesis evolution and contrasting modes of karyotype evolution via chromosome fusion or intercentromeric recombination.</title>
        <authorList>
            <person name="Coelho M.A."/>
            <person name="David-Palma M."/>
            <person name="Shea T."/>
            <person name="Bowers K."/>
            <person name="McGinley-Smith S."/>
            <person name="Mohammad A.W."/>
            <person name="Gnirke A."/>
            <person name="Yurkov A.M."/>
            <person name="Nowrousian M."/>
            <person name="Sun S."/>
            <person name="Cuomo C.A."/>
            <person name="Heitman J."/>
        </authorList>
    </citation>
    <scope>NUCLEOTIDE SEQUENCE</scope>
    <source>
        <strain evidence="2">CBS 10117</strain>
    </source>
</reference>
<gene>
    <name evidence="2" type="ORF">I303_107483</name>
</gene>
<evidence type="ECO:0000313" key="2">
    <source>
        <dbReference type="EMBL" id="WWC64869.1"/>
    </source>
</evidence>
<keyword evidence="3" id="KW-1185">Reference proteome</keyword>
<organism evidence="2 3">
    <name type="scientific">Kwoniella dejecticola CBS 10117</name>
    <dbReference type="NCBI Taxonomy" id="1296121"/>
    <lineage>
        <taxon>Eukaryota</taxon>
        <taxon>Fungi</taxon>
        <taxon>Dikarya</taxon>
        <taxon>Basidiomycota</taxon>
        <taxon>Agaricomycotina</taxon>
        <taxon>Tremellomycetes</taxon>
        <taxon>Tremellales</taxon>
        <taxon>Cryptococcaceae</taxon>
        <taxon>Kwoniella</taxon>
    </lineage>
</organism>
<dbReference type="InterPro" id="IPR037045">
    <property type="entry name" value="S8pro/Inhibitor_I9_sf"/>
</dbReference>
<dbReference type="AlphaFoldDB" id="A0AAJ8KU67"/>